<evidence type="ECO:0000256" key="4">
    <source>
        <dbReference type="ARBA" id="ARBA00023146"/>
    </source>
</evidence>
<evidence type="ECO:0000256" key="3">
    <source>
        <dbReference type="ARBA" id="ARBA00022840"/>
    </source>
</evidence>
<protein>
    <submittedName>
        <fullName evidence="6">Glutamyl-Q tRNA(Asp) synthetase</fullName>
    </submittedName>
</protein>
<proteinExistence type="predicted"/>
<feature type="domain" description="Glutamyl/glutaminyl-tRNA synthetase class Ib catalytic" evidence="5">
    <location>
        <begin position="7"/>
        <end position="151"/>
    </location>
</feature>
<dbReference type="InterPro" id="IPR020058">
    <property type="entry name" value="Glu/Gln-tRNA-synth_Ib_cat-dom"/>
</dbReference>
<feature type="non-terminal residue" evidence="6">
    <location>
        <position position="152"/>
    </location>
</feature>
<accession>J9BV13</accession>
<keyword evidence="4" id="KW-0030">Aminoacyl-tRNA synthetase</keyword>
<dbReference type="GO" id="GO:0005524">
    <property type="term" value="F:ATP binding"/>
    <property type="evidence" value="ECO:0007669"/>
    <property type="project" value="UniProtKB-KW"/>
</dbReference>
<evidence type="ECO:0000259" key="5">
    <source>
        <dbReference type="Pfam" id="PF00749"/>
    </source>
</evidence>
<dbReference type="GO" id="GO:0005829">
    <property type="term" value="C:cytosol"/>
    <property type="evidence" value="ECO:0007669"/>
    <property type="project" value="TreeGrafter"/>
</dbReference>
<dbReference type="Gene3D" id="3.40.50.620">
    <property type="entry name" value="HUPs"/>
    <property type="match status" value="1"/>
</dbReference>
<evidence type="ECO:0000256" key="2">
    <source>
        <dbReference type="ARBA" id="ARBA00022741"/>
    </source>
</evidence>
<name>J9BV13_9ZZZZ</name>
<keyword evidence="2" id="KW-0547">Nucleotide-binding</keyword>
<dbReference type="GO" id="GO:0006424">
    <property type="term" value="P:glutamyl-tRNA aminoacylation"/>
    <property type="evidence" value="ECO:0007669"/>
    <property type="project" value="TreeGrafter"/>
</dbReference>
<comment type="caution">
    <text evidence="6">The sequence shown here is derived from an EMBL/GenBank/DDBJ whole genome shotgun (WGS) entry which is preliminary data.</text>
</comment>
<dbReference type="InterPro" id="IPR014729">
    <property type="entry name" value="Rossmann-like_a/b/a_fold"/>
</dbReference>
<dbReference type="InterPro" id="IPR049940">
    <property type="entry name" value="GluQ/Sye"/>
</dbReference>
<evidence type="ECO:0000256" key="1">
    <source>
        <dbReference type="ARBA" id="ARBA00022598"/>
    </source>
</evidence>
<dbReference type="Pfam" id="PF00749">
    <property type="entry name" value="tRNA-synt_1c"/>
    <property type="match status" value="1"/>
</dbReference>
<sequence>SEGGPAGSYYQSERAEIYDAHFKKLEELGRTYPCFCSRSEVRAASAPHRDDGTPVYNGGCRYLTGSQRTEKAKKRAPSMRLWVPEKTISFVDGHMGPYSEYLPEDCGDFVLRRADGVYAYQLAVVVDDALMGVNEVVRGADLLQSTPRQLLL</sequence>
<dbReference type="PANTHER" id="PTHR43311">
    <property type="entry name" value="GLUTAMATE--TRNA LIGASE"/>
    <property type="match status" value="1"/>
</dbReference>
<dbReference type="SUPFAM" id="SSF52374">
    <property type="entry name" value="Nucleotidylyl transferase"/>
    <property type="match status" value="1"/>
</dbReference>
<reference evidence="6" key="1">
    <citation type="journal article" date="2012" name="PLoS ONE">
        <title>Gene sets for utilization of primary and secondary nutrition supplies in the distal gut of endangered iberian lynx.</title>
        <authorList>
            <person name="Alcaide M."/>
            <person name="Messina E."/>
            <person name="Richter M."/>
            <person name="Bargiela R."/>
            <person name="Peplies J."/>
            <person name="Huws S.A."/>
            <person name="Newbold C.J."/>
            <person name="Golyshin P.N."/>
            <person name="Simon M.A."/>
            <person name="Lopez G."/>
            <person name="Yakimov M.M."/>
            <person name="Ferrer M."/>
        </authorList>
    </citation>
    <scope>NUCLEOTIDE SEQUENCE</scope>
</reference>
<dbReference type="EMBL" id="AMCI01008193">
    <property type="protein sequence ID" value="EJW91420.1"/>
    <property type="molecule type" value="Genomic_DNA"/>
</dbReference>
<keyword evidence="3" id="KW-0067">ATP-binding</keyword>
<dbReference type="AlphaFoldDB" id="J9BV13"/>
<keyword evidence="1" id="KW-0436">Ligase</keyword>
<evidence type="ECO:0000313" key="6">
    <source>
        <dbReference type="EMBL" id="EJW91420.1"/>
    </source>
</evidence>
<organism evidence="6">
    <name type="scientific">gut metagenome</name>
    <dbReference type="NCBI Taxonomy" id="749906"/>
    <lineage>
        <taxon>unclassified sequences</taxon>
        <taxon>metagenomes</taxon>
        <taxon>organismal metagenomes</taxon>
    </lineage>
</organism>
<dbReference type="GO" id="GO:0004818">
    <property type="term" value="F:glutamate-tRNA ligase activity"/>
    <property type="evidence" value="ECO:0007669"/>
    <property type="project" value="TreeGrafter"/>
</dbReference>
<feature type="non-terminal residue" evidence="6">
    <location>
        <position position="1"/>
    </location>
</feature>
<gene>
    <name evidence="6" type="ORF">EVA_20473</name>
</gene>
<dbReference type="PANTHER" id="PTHR43311:SF1">
    <property type="entry name" value="GLUTAMYL-Q TRNA(ASP) SYNTHETASE"/>
    <property type="match status" value="1"/>
</dbReference>